<comment type="cofactor">
    <cofactor evidence="13 16">
        <name>Ca(2+)</name>
        <dbReference type="ChEBI" id="CHEBI:29108"/>
    </cofactor>
    <text evidence="13 16">Binds 2 calcium ions per subunit.</text>
</comment>
<feature type="signal peptide" evidence="16">
    <location>
        <begin position="1"/>
        <end position="26"/>
    </location>
</feature>
<proteinExistence type="inferred from homology"/>
<sequence length="341" mass="37576">MYAKQYSNLSLFFFFIILHFAPLISSINSASYNGESDEQLSYGYYDRSCPSLEMVVSLGVWKAIRNDSRMAASLLRLHSQDCLVNGCDASLLLDDTQTFKGEQSALPNQYSIRGLDVIDQIKEVVELVCPSTVSCADILALAARDAVVQSRGPFWQVQLGRLDGLYASKESVMEQLPSPFEPLKNITAKFYTKGLNIKDVVVLSGAHTLGSAQCYMFRDRLYNYKNSSKPDPSLNPSLLSKLQSICTTNDKTSCNLAALDSGSANVFDNSYYKNLMKNYGLLQSDQALMSHPTTVPMVERYSANLPLFLNDFAASMTKLGKIGVITNGGGGEIRIKCGYVN</sequence>
<dbReference type="PROSITE" id="PS00435">
    <property type="entry name" value="PEROXIDASE_1"/>
    <property type="match status" value="1"/>
</dbReference>
<evidence type="ECO:0000256" key="1">
    <source>
        <dbReference type="ARBA" id="ARBA00000189"/>
    </source>
</evidence>
<feature type="binding site" evidence="12">
    <location>
        <position position="177"/>
    </location>
    <ligand>
        <name>substrate</name>
    </ligand>
</feature>
<comment type="cofactor">
    <cofactor evidence="13 16">
        <name>heme b</name>
        <dbReference type="ChEBI" id="CHEBI:60344"/>
    </cofactor>
    <text evidence="13 16">Binds 1 heme b (iron(II)-protoporphyrin IX) group per subunit.</text>
</comment>
<feature type="binding site" evidence="13">
    <location>
        <position position="84"/>
    </location>
    <ligand>
        <name>Ca(2+)</name>
        <dbReference type="ChEBI" id="CHEBI:29108"/>
        <label>1</label>
    </ligand>
</feature>
<dbReference type="PRINTS" id="PR00458">
    <property type="entry name" value="PEROXIDASE"/>
</dbReference>
<keyword evidence="8 16" id="KW-0560">Oxidoreductase</keyword>
<dbReference type="GO" id="GO:0046872">
    <property type="term" value="F:metal ion binding"/>
    <property type="evidence" value="ECO:0007669"/>
    <property type="project" value="UniProtKB-UniRule"/>
</dbReference>
<dbReference type="GO" id="GO:0005576">
    <property type="term" value="C:extracellular region"/>
    <property type="evidence" value="ECO:0007669"/>
    <property type="project" value="UniProtKB-SubCell"/>
</dbReference>
<keyword evidence="16" id="KW-0732">Signal</keyword>
<keyword evidence="16" id="KW-0376">Hydrogen peroxide</keyword>
<reference evidence="19" key="1">
    <citation type="journal article" date="2024" name="IScience">
        <title>Strigolactones Initiate the Formation of Haustorium-like Structures in Castilleja.</title>
        <authorList>
            <person name="Buerger M."/>
            <person name="Peterson D."/>
            <person name="Chory J."/>
        </authorList>
    </citation>
    <scope>NUCLEOTIDE SEQUENCE [LARGE SCALE GENOMIC DNA]</scope>
</reference>
<evidence type="ECO:0000256" key="6">
    <source>
        <dbReference type="ARBA" id="ARBA00022723"/>
    </source>
</evidence>
<feature type="binding site" evidence="13">
    <location>
        <position position="81"/>
    </location>
    <ligand>
        <name>Ca(2+)</name>
        <dbReference type="ChEBI" id="CHEBI:29108"/>
        <label>1</label>
    </ligand>
</feature>
<feature type="domain" description="Plant heme peroxidase family profile" evidence="17">
    <location>
        <begin position="39"/>
        <end position="341"/>
    </location>
</feature>
<dbReference type="PROSITE" id="PS50873">
    <property type="entry name" value="PEROXIDASE_4"/>
    <property type="match status" value="1"/>
</dbReference>
<comment type="catalytic activity">
    <reaction evidence="1 16">
        <text>2 a phenolic donor + H2O2 = 2 a phenolic radical donor + 2 H2O</text>
        <dbReference type="Rhea" id="RHEA:56136"/>
        <dbReference type="ChEBI" id="CHEBI:15377"/>
        <dbReference type="ChEBI" id="CHEBI:16240"/>
        <dbReference type="ChEBI" id="CHEBI:139520"/>
        <dbReference type="ChEBI" id="CHEBI:139521"/>
        <dbReference type="EC" id="1.11.1.7"/>
    </reaction>
</comment>
<gene>
    <name evidence="18" type="ORF">CASFOL_004794</name>
</gene>
<feature type="disulfide bond" evidence="15">
    <location>
        <begin position="49"/>
        <end position="129"/>
    </location>
</feature>
<comment type="function">
    <text evidence="16">Removal of H(2)O(2), oxidation of toxic reductants, biosynthesis and degradation of lignin, suberization, auxin catabolism, response to environmental stresses such as wounding, pathogen attack and oxidative stress.</text>
</comment>
<feature type="binding site" evidence="13">
    <location>
        <position position="268"/>
    </location>
    <ligand>
        <name>Ca(2+)</name>
        <dbReference type="ChEBI" id="CHEBI:29108"/>
        <label>2</label>
    </ligand>
</feature>
<dbReference type="EC" id="1.11.1.7" evidence="3 16"/>
<keyword evidence="7 13" id="KW-0106">Calcium</keyword>
<name>A0ABD3EBX5_9LAMI</name>
<comment type="similarity">
    <text evidence="2">Belongs to the peroxidase family. Ascorbate peroxidase subfamily.</text>
</comment>
<feature type="disulfide bond" evidence="15">
    <location>
        <begin position="82"/>
        <end position="87"/>
    </location>
</feature>
<comment type="caution">
    <text evidence="18">The sequence shown here is derived from an EMBL/GenBank/DDBJ whole genome shotgun (WGS) entry which is preliminary data.</text>
</comment>
<dbReference type="GO" id="GO:0020037">
    <property type="term" value="F:heme binding"/>
    <property type="evidence" value="ECO:0007669"/>
    <property type="project" value="UniProtKB-UniRule"/>
</dbReference>
<dbReference type="Gene3D" id="1.10.520.10">
    <property type="match status" value="1"/>
</dbReference>
<evidence type="ECO:0000313" key="19">
    <source>
        <dbReference type="Proteomes" id="UP001632038"/>
    </source>
</evidence>
<dbReference type="Pfam" id="PF00141">
    <property type="entry name" value="peroxidase"/>
    <property type="match status" value="1"/>
</dbReference>
<comment type="similarity">
    <text evidence="16">Belongs to the peroxidase family. Classical plant (class III) peroxidase subfamily.</text>
</comment>
<evidence type="ECO:0000256" key="14">
    <source>
        <dbReference type="PIRSR" id="PIRSR600823-4"/>
    </source>
</evidence>
<dbReference type="SUPFAM" id="SSF48113">
    <property type="entry name" value="Heme-dependent peroxidases"/>
    <property type="match status" value="1"/>
</dbReference>
<accession>A0ABD3EBX5</accession>
<dbReference type="CDD" id="cd00693">
    <property type="entry name" value="secretory_peroxidase"/>
    <property type="match status" value="1"/>
</dbReference>
<evidence type="ECO:0000256" key="16">
    <source>
        <dbReference type="RuleBase" id="RU362060"/>
    </source>
</evidence>
<dbReference type="PANTHER" id="PTHR31388:SF34">
    <property type="entry name" value="PEROXIDASE 10"/>
    <property type="match status" value="1"/>
</dbReference>
<feature type="binding site" evidence="13">
    <location>
        <position position="102"/>
    </location>
    <ligand>
        <name>Ca(2+)</name>
        <dbReference type="ChEBI" id="CHEBI:29108"/>
        <label>1</label>
    </ligand>
</feature>
<dbReference type="Gene3D" id="1.10.420.10">
    <property type="entry name" value="Peroxidase, domain 2"/>
    <property type="match status" value="1"/>
</dbReference>
<keyword evidence="10 15" id="KW-1015">Disulfide bond</keyword>
<keyword evidence="9 13" id="KW-0408">Iron</keyword>
<evidence type="ECO:0000256" key="8">
    <source>
        <dbReference type="ARBA" id="ARBA00023002"/>
    </source>
</evidence>
<keyword evidence="4 16" id="KW-0575">Peroxidase</keyword>
<feature type="binding site" evidence="13">
    <location>
        <position position="88"/>
    </location>
    <ligand>
        <name>Ca(2+)</name>
        <dbReference type="ChEBI" id="CHEBI:29108"/>
        <label>1</label>
    </ligand>
</feature>
<keyword evidence="11" id="KW-0325">Glycoprotein</keyword>
<dbReference type="Proteomes" id="UP001632038">
    <property type="component" value="Unassembled WGS sequence"/>
</dbReference>
<evidence type="ECO:0000256" key="15">
    <source>
        <dbReference type="PIRSR" id="PIRSR600823-5"/>
    </source>
</evidence>
<dbReference type="GO" id="GO:0140825">
    <property type="term" value="F:lactoperoxidase activity"/>
    <property type="evidence" value="ECO:0007669"/>
    <property type="project" value="UniProtKB-EC"/>
</dbReference>
<feature type="site" description="Transition state stabilizer" evidence="14">
    <location>
        <position position="76"/>
    </location>
</feature>
<evidence type="ECO:0000256" key="5">
    <source>
        <dbReference type="ARBA" id="ARBA00022617"/>
    </source>
</evidence>
<evidence type="ECO:0000259" key="17">
    <source>
        <dbReference type="PROSITE" id="PS50873"/>
    </source>
</evidence>
<evidence type="ECO:0000256" key="12">
    <source>
        <dbReference type="PIRSR" id="PIRSR600823-2"/>
    </source>
</evidence>
<feature type="binding site" evidence="13">
    <location>
        <position position="260"/>
    </location>
    <ligand>
        <name>Ca(2+)</name>
        <dbReference type="ChEBI" id="CHEBI:29108"/>
        <label>2</label>
    </ligand>
</feature>
<evidence type="ECO:0000256" key="9">
    <source>
        <dbReference type="ARBA" id="ARBA00023004"/>
    </source>
</evidence>
<keyword evidence="6 13" id="KW-0479">Metal-binding</keyword>
<feature type="disulfide bond" evidence="15">
    <location>
        <begin position="214"/>
        <end position="246"/>
    </location>
</feature>
<evidence type="ECO:0000256" key="11">
    <source>
        <dbReference type="ARBA" id="ARBA00023180"/>
    </source>
</evidence>
<dbReference type="InterPro" id="IPR019793">
    <property type="entry name" value="Peroxidases_heam-ligand_BS"/>
</dbReference>
<evidence type="ECO:0000256" key="2">
    <source>
        <dbReference type="ARBA" id="ARBA00006873"/>
    </source>
</evidence>
<dbReference type="PRINTS" id="PR00461">
    <property type="entry name" value="PLPEROXIDASE"/>
</dbReference>
<keyword evidence="16" id="KW-0964">Secreted</keyword>
<evidence type="ECO:0000256" key="13">
    <source>
        <dbReference type="PIRSR" id="PIRSR600823-3"/>
    </source>
</evidence>
<keyword evidence="5 16" id="KW-0349">Heme</keyword>
<dbReference type="GO" id="GO:0042744">
    <property type="term" value="P:hydrogen peroxide catabolic process"/>
    <property type="evidence" value="ECO:0007669"/>
    <property type="project" value="UniProtKB-KW"/>
</dbReference>
<dbReference type="FunFam" id="1.10.520.10:FF:000009">
    <property type="entry name" value="Peroxidase"/>
    <property type="match status" value="1"/>
</dbReference>
<evidence type="ECO:0000256" key="10">
    <source>
        <dbReference type="ARBA" id="ARBA00023157"/>
    </source>
</evidence>
<dbReference type="PANTHER" id="PTHR31388">
    <property type="entry name" value="PEROXIDASE 72-RELATED"/>
    <property type="match status" value="1"/>
</dbReference>
<evidence type="ECO:0000256" key="3">
    <source>
        <dbReference type="ARBA" id="ARBA00012313"/>
    </source>
</evidence>
<feature type="binding site" description="axial binding residue" evidence="13">
    <location>
        <position position="207"/>
    </location>
    <ligand>
        <name>heme b</name>
        <dbReference type="ChEBI" id="CHEBI:60344"/>
    </ligand>
    <ligandPart>
        <name>Fe</name>
        <dbReference type="ChEBI" id="CHEBI:18248"/>
    </ligandPart>
</feature>
<feature type="binding site" evidence="13">
    <location>
        <position position="208"/>
    </location>
    <ligand>
        <name>Ca(2+)</name>
        <dbReference type="ChEBI" id="CHEBI:29108"/>
        <label>2</label>
    </ligand>
</feature>
<dbReference type="FunFam" id="1.10.420.10:FF:000001">
    <property type="entry name" value="Peroxidase"/>
    <property type="match status" value="1"/>
</dbReference>
<evidence type="ECO:0000313" key="18">
    <source>
        <dbReference type="EMBL" id="KAL3651792.1"/>
    </source>
</evidence>
<dbReference type="GO" id="GO:0006979">
    <property type="term" value="P:response to oxidative stress"/>
    <property type="evidence" value="ECO:0007669"/>
    <property type="project" value="UniProtKB-UniRule"/>
</dbReference>
<dbReference type="AlphaFoldDB" id="A0ABD3EBX5"/>
<evidence type="ECO:0000256" key="4">
    <source>
        <dbReference type="ARBA" id="ARBA00022559"/>
    </source>
</evidence>
<organism evidence="18 19">
    <name type="scientific">Castilleja foliolosa</name>
    <dbReference type="NCBI Taxonomy" id="1961234"/>
    <lineage>
        <taxon>Eukaryota</taxon>
        <taxon>Viridiplantae</taxon>
        <taxon>Streptophyta</taxon>
        <taxon>Embryophyta</taxon>
        <taxon>Tracheophyta</taxon>
        <taxon>Spermatophyta</taxon>
        <taxon>Magnoliopsida</taxon>
        <taxon>eudicotyledons</taxon>
        <taxon>Gunneridae</taxon>
        <taxon>Pentapetalae</taxon>
        <taxon>asterids</taxon>
        <taxon>lamiids</taxon>
        <taxon>Lamiales</taxon>
        <taxon>Orobanchaceae</taxon>
        <taxon>Pedicularideae</taxon>
        <taxon>Castillejinae</taxon>
        <taxon>Castilleja</taxon>
    </lineage>
</organism>
<feature type="binding site" evidence="13">
    <location>
        <position position="90"/>
    </location>
    <ligand>
        <name>Ca(2+)</name>
        <dbReference type="ChEBI" id="CHEBI:29108"/>
        <label>1</label>
    </ligand>
</feature>
<dbReference type="EMBL" id="JAVIJP010000006">
    <property type="protein sequence ID" value="KAL3651792.1"/>
    <property type="molecule type" value="Genomic_DNA"/>
</dbReference>
<feature type="chain" id="PRO_5044528967" description="Peroxidase" evidence="16">
    <location>
        <begin position="27"/>
        <end position="341"/>
    </location>
</feature>
<dbReference type="InterPro" id="IPR010255">
    <property type="entry name" value="Haem_peroxidase_sf"/>
</dbReference>
<dbReference type="InterPro" id="IPR000823">
    <property type="entry name" value="Peroxidase_pln"/>
</dbReference>
<feature type="disulfide bond" evidence="15">
    <location>
        <begin position="135"/>
        <end position="337"/>
    </location>
</feature>
<dbReference type="InterPro" id="IPR033905">
    <property type="entry name" value="Secretory_peroxidase"/>
</dbReference>
<protein>
    <recommendedName>
        <fullName evidence="3 16">Peroxidase</fullName>
        <ecNumber evidence="3 16">1.11.1.7</ecNumber>
    </recommendedName>
</protein>
<feature type="binding site" evidence="13">
    <location>
        <position position="86"/>
    </location>
    <ligand>
        <name>Ca(2+)</name>
        <dbReference type="ChEBI" id="CHEBI:29108"/>
        <label>1</label>
    </ligand>
</feature>
<keyword evidence="19" id="KW-1185">Reference proteome</keyword>
<dbReference type="InterPro" id="IPR002016">
    <property type="entry name" value="Haem_peroxidase"/>
</dbReference>
<comment type="subcellular location">
    <subcellularLocation>
        <location evidence="16">Secreted</location>
    </subcellularLocation>
</comment>
<evidence type="ECO:0000256" key="7">
    <source>
        <dbReference type="ARBA" id="ARBA00022837"/>
    </source>
</evidence>